<dbReference type="GO" id="GO:0006418">
    <property type="term" value="P:tRNA aminoacylation for protein translation"/>
    <property type="evidence" value="ECO:0007669"/>
    <property type="project" value="InterPro"/>
</dbReference>
<dbReference type="InterPro" id="IPR035979">
    <property type="entry name" value="RBD_domain_sf"/>
</dbReference>
<dbReference type="InterPro" id="IPR012677">
    <property type="entry name" value="Nucleotide-bd_a/b_plait_sf"/>
</dbReference>
<dbReference type="SUPFAM" id="SSF54928">
    <property type="entry name" value="RNA-binding domain, RBD"/>
    <property type="match status" value="1"/>
</dbReference>
<dbReference type="PROSITE" id="PS50102">
    <property type="entry name" value="RRM"/>
    <property type="match status" value="1"/>
</dbReference>
<dbReference type="PANTHER" id="PTHR15744">
    <property type="entry name" value="BLOM7"/>
    <property type="match status" value="1"/>
</dbReference>
<reference evidence="4" key="1">
    <citation type="submission" date="2021-09" db="EMBL/GenBank/DDBJ databases">
        <authorList>
            <consortium name="AG Swart"/>
            <person name="Singh M."/>
            <person name="Singh A."/>
            <person name="Seah K."/>
            <person name="Emmerich C."/>
        </authorList>
    </citation>
    <scope>NUCLEOTIDE SEQUENCE</scope>
    <source>
        <strain evidence="4">ATCC30299</strain>
    </source>
</reference>
<dbReference type="PANTHER" id="PTHR15744:SF0">
    <property type="entry name" value="KH HOMOLOGY DOMAIN-CONTAINING PROTEIN 4"/>
    <property type="match status" value="1"/>
</dbReference>
<dbReference type="GO" id="GO:0003723">
    <property type="term" value="F:RNA binding"/>
    <property type="evidence" value="ECO:0007669"/>
    <property type="project" value="UniProtKB-UniRule"/>
</dbReference>
<evidence type="ECO:0000256" key="2">
    <source>
        <dbReference type="SAM" id="Coils"/>
    </source>
</evidence>
<dbReference type="InterPro" id="IPR031121">
    <property type="entry name" value="RIK/BLOM7"/>
</dbReference>
<dbReference type="InterPro" id="IPR000504">
    <property type="entry name" value="RRM_dom"/>
</dbReference>
<dbReference type="Gene3D" id="3.30.70.330">
    <property type="match status" value="1"/>
</dbReference>
<feature type="domain" description="RRM" evidence="3">
    <location>
        <begin position="33"/>
        <end position="122"/>
    </location>
</feature>
<protein>
    <recommendedName>
        <fullName evidence="3">RRM domain-containing protein</fullName>
    </recommendedName>
</protein>
<dbReference type="SUPFAM" id="SSF47323">
    <property type="entry name" value="Anticodon-binding domain of a subclass of class I aminoacyl-tRNA synthetases"/>
    <property type="match status" value="1"/>
</dbReference>
<dbReference type="GO" id="GO:0005524">
    <property type="term" value="F:ATP binding"/>
    <property type="evidence" value="ECO:0007669"/>
    <property type="project" value="InterPro"/>
</dbReference>
<dbReference type="Gene3D" id="3.30.1370.10">
    <property type="entry name" value="K Homology domain, type 1"/>
    <property type="match status" value="1"/>
</dbReference>
<comment type="caution">
    <text evidence="4">The sequence shown here is derived from an EMBL/GenBank/DDBJ whole genome shotgun (WGS) entry which is preliminary data.</text>
</comment>
<dbReference type="InterPro" id="IPR036612">
    <property type="entry name" value="KH_dom_type_1_sf"/>
</dbReference>
<name>A0AAU9JB39_9CILI</name>
<dbReference type="InterPro" id="IPR047889">
    <property type="entry name" value="KHDC4_KH-I_second"/>
</dbReference>
<dbReference type="SUPFAM" id="SSF54791">
    <property type="entry name" value="Eukaryotic type KH-domain (KH-domain type I)"/>
    <property type="match status" value="1"/>
</dbReference>
<dbReference type="EMBL" id="CAJZBQ010000034">
    <property type="protein sequence ID" value="CAG9323423.1"/>
    <property type="molecule type" value="Genomic_DNA"/>
</dbReference>
<evidence type="ECO:0000313" key="5">
    <source>
        <dbReference type="Proteomes" id="UP001162131"/>
    </source>
</evidence>
<proteinExistence type="predicted"/>
<dbReference type="InterPro" id="IPR055256">
    <property type="entry name" value="KH_1_KHDC4/BBP-like"/>
</dbReference>
<evidence type="ECO:0000313" key="4">
    <source>
        <dbReference type="EMBL" id="CAG9323423.1"/>
    </source>
</evidence>
<dbReference type="Proteomes" id="UP001162131">
    <property type="component" value="Unassembled WGS sequence"/>
</dbReference>
<dbReference type="GO" id="GO:0005634">
    <property type="term" value="C:nucleus"/>
    <property type="evidence" value="ECO:0007669"/>
    <property type="project" value="InterPro"/>
</dbReference>
<keyword evidence="2" id="KW-0175">Coiled coil</keyword>
<accession>A0AAU9JB39</accession>
<organism evidence="4 5">
    <name type="scientific">Blepharisma stoltei</name>
    <dbReference type="NCBI Taxonomy" id="1481888"/>
    <lineage>
        <taxon>Eukaryota</taxon>
        <taxon>Sar</taxon>
        <taxon>Alveolata</taxon>
        <taxon>Ciliophora</taxon>
        <taxon>Postciliodesmatophora</taxon>
        <taxon>Heterotrichea</taxon>
        <taxon>Heterotrichida</taxon>
        <taxon>Blepharismidae</taxon>
        <taxon>Blepharisma</taxon>
    </lineage>
</organism>
<feature type="coiled-coil region" evidence="2">
    <location>
        <begin position="294"/>
        <end position="321"/>
    </location>
</feature>
<sequence length="356" mass="40878">MQSNAGECESPTLKRSKISSMLQQPDVRDKVLESLAAQGIPSHTPCLKLEIAENQGKRFSMEQNDVTNVFEEFGEIQSLRVFDSIALILYKDIVSAYFAQKVLNGRQLPGFNLVLQVNWYHNQEETSRIPLQDLSINTSEITRASEIPQPIKFTCRFDIQIDNDKEFQVARRLIGPRGSNMKKIVERCCKGVQGQAHDIIKLRLRGRGSGFKEGPDKEESDETLHMCVSSKFEDKYEIALVEVEKLINQVYAEYRDFCLEKGKPDPKLRAKKIENVSGRTMNFPVEKIREIEELDSSEIDIEELIDIRNEARRQCNFQEADRIREILKKKGVILTDEKGARGRGTEVTSWKHKKNQ</sequence>
<keyword evidence="5" id="KW-1185">Reference proteome</keyword>
<dbReference type="CDD" id="cd22386">
    <property type="entry name" value="KH-I_KHDC4_rpt2"/>
    <property type="match status" value="1"/>
</dbReference>
<dbReference type="Pfam" id="PF22675">
    <property type="entry name" value="KH-I_KHDC4-BBP"/>
    <property type="match status" value="1"/>
</dbReference>
<evidence type="ECO:0000256" key="1">
    <source>
        <dbReference type="PROSITE-ProRule" id="PRU00176"/>
    </source>
</evidence>
<dbReference type="InterPro" id="IPR009080">
    <property type="entry name" value="tRNAsynth_Ia_anticodon-bd"/>
</dbReference>
<gene>
    <name evidence="4" type="ORF">BSTOLATCC_MIC34073</name>
</gene>
<keyword evidence="1" id="KW-0694">RNA-binding</keyword>
<evidence type="ECO:0000259" key="3">
    <source>
        <dbReference type="PROSITE" id="PS50102"/>
    </source>
</evidence>
<dbReference type="AlphaFoldDB" id="A0AAU9JB39"/>
<dbReference type="GO" id="GO:0004812">
    <property type="term" value="F:aminoacyl-tRNA ligase activity"/>
    <property type="evidence" value="ECO:0007669"/>
    <property type="project" value="InterPro"/>
</dbReference>